<dbReference type="Gene3D" id="3.40.710.10">
    <property type="entry name" value="DD-peptidase/beta-lactamase superfamily"/>
    <property type="match status" value="1"/>
</dbReference>
<dbReference type="HOGENOM" id="CLU_019706_1_0_1"/>
<evidence type="ECO:0000313" key="5">
    <source>
        <dbReference type="EMBL" id="KIV78787.1"/>
    </source>
</evidence>
<dbReference type="PANTHER" id="PTHR22935">
    <property type="entry name" value="PENICILLIN-BINDING PROTEIN"/>
    <property type="match status" value="1"/>
</dbReference>
<reference evidence="5 6" key="1">
    <citation type="submission" date="2015-01" db="EMBL/GenBank/DDBJ databases">
        <title>The Genome Sequence of Exophiala sideris CBS121828.</title>
        <authorList>
            <consortium name="The Broad Institute Genomics Platform"/>
            <person name="Cuomo C."/>
            <person name="de Hoog S."/>
            <person name="Gorbushina A."/>
            <person name="Stielow B."/>
            <person name="Teixiera M."/>
            <person name="Abouelleil A."/>
            <person name="Chapman S.B."/>
            <person name="Priest M."/>
            <person name="Young S.K."/>
            <person name="Wortman J."/>
            <person name="Nusbaum C."/>
            <person name="Birren B."/>
        </authorList>
    </citation>
    <scope>NUCLEOTIDE SEQUENCE [LARGE SCALE GENOMIC DNA]</scope>
    <source>
        <strain evidence="5 6">CBS 121828</strain>
    </source>
</reference>
<sequence length="581" mass="64861">MRQSAGVCTIWVLLTLVSIVTATCRYHSPAFPPPDYSKGSPELDEAFRKIETAISEITSQAKFNKSSYSIEVTSSKSTLWSSFHTATDKDPARPGAAEVNGSSAYRIASITKVFTVLGILQQHAAGNLSLDHSIDRYVSELNGHQSGDLPWKDITLRSLASQLSGIPRDWAQGDLVNDLEDPSIFGLPPITALHLPKCDSYGKYVPCTKDEMLENIRTKAPLFAPNYKSTYSNIAFELLGLVLSNVTGLRYEDYIQQSILDTLGMNHTSFDKPSDEVAVLPKNISWYWDIDEGVQNPTGGLYATSSDLSTFLRYVLTHFNGITPALNWLNPVSFATSVYSYYGTPWEIFRTDKVLNGSDRPVTFVTKGGGLPGYRTIIIVVPEFELGVTILTGDDGDLIDSLREIVSVSLIRAADKLVKRQIEETYTGLYETSHINSSLGLSYTEQQGLEITTWISNGTDMLSVIPMQFQLPRQSFRLQLVPTLLYQDQKHLYGELWRMALIWDNSPSEKLVTQEEPLWDDFCTTDVDTMMYAGKPLNELVFLDKSEDGSYKTVDLTAFRVTLTREPEGQVQHDVLVTQEL</sequence>
<dbReference type="InterPro" id="IPR058664">
    <property type="entry name" value="ARB_00930-like_C"/>
</dbReference>
<comment type="similarity">
    <text evidence="1">Belongs to the beta-lactamase family.</text>
</comment>
<feature type="chain" id="PRO_5002236744" evidence="2">
    <location>
        <begin position="23"/>
        <end position="581"/>
    </location>
</feature>
<feature type="domain" description="Beta-lactamase-like ARB-00930-like C-terminal" evidence="4">
    <location>
        <begin position="419"/>
        <end position="566"/>
    </location>
</feature>
<dbReference type="STRING" id="1016849.A0A0D1Y7D9"/>
<name>A0A0D1Y7D9_9EURO</name>
<keyword evidence="2" id="KW-0732">Signal</keyword>
<dbReference type="InterPro" id="IPR012338">
    <property type="entry name" value="Beta-lactam/transpept-like"/>
</dbReference>
<dbReference type="Pfam" id="PF00144">
    <property type="entry name" value="Beta-lactamase"/>
    <property type="match status" value="1"/>
</dbReference>
<proteinExistence type="inferred from homology"/>
<evidence type="ECO:0000259" key="4">
    <source>
        <dbReference type="Pfam" id="PF26335"/>
    </source>
</evidence>
<dbReference type="AlphaFoldDB" id="A0A0D1Y7D9"/>
<accession>A0A0D1Y7D9</accession>
<evidence type="ECO:0000313" key="6">
    <source>
        <dbReference type="Proteomes" id="UP000053599"/>
    </source>
</evidence>
<dbReference type="Pfam" id="PF26335">
    <property type="entry name" value="ARB_00930_C"/>
    <property type="match status" value="1"/>
</dbReference>
<evidence type="ECO:0000259" key="3">
    <source>
        <dbReference type="Pfam" id="PF00144"/>
    </source>
</evidence>
<dbReference type="InterPro" id="IPR001466">
    <property type="entry name" value="Beta-lactam-related"/>
</dbReference>
<evidence type="ECO:0000256" key="1">
    <source>
        <dbReference type="ARBA" id="ARBA00038473"/>
    </source>
</evidence>
<feature type="domain" description="Beta-lactamase-related" evidence="3">
    <location>
        <begin position="98"/>
        <end position="395"/>
    </location>
</feature>
<evidence type="ECO:0000256" key="2">
    <source>
        <dbReference type="SAM" id="SignalP"/>
    </source>
</evidence>
<organism evidence="5 6">
    <name type="scientific">Exophiala sideris</name>
    <dbReference type="NCBI Taxonomy" id="1016849"/>
    <lineage>
        <taxon>Eukaryota</taxon>
        <taxon>Fungi</taxon>
        <taxon>Dikarya</taxon>
        <taxon>Ascomycota</taxon>
        <taxon>Pezizomycotina</taxon>
        <taxon>Eurotiomycetes</taxon>
        <taxon>Chaetothyriomycetidae</taxon>
        <taxon>Chaetothyriales</taxon>
        <taxon>Herpotrichiellaceae</taxon>
        <taxon>Exophiala</taxon>
    </lineage>
</organism>
<dbReference type="PANTHER" id="PTHR22935:SF95">
    <property type="entry name" value="BETA-LACTAMASE-LIKE 1-RELATED"/>
    <property type="match status" value="1"/>
</dbReference>
<dbReference type="InterPro" id="IPR051478">
    <property type="entry name" value="Beta-lactamase-like_AB/R"/>
</dbReference>
<protein>
    <submittedName>
        <fullName evidence="5">Uncharacterized protein</fullName>
    </submittedName>
</protein>
<dbReference type="EMBL" id="KN846953">
    <property type="protein sequence ID" value="KIV78787.1"/>
    <property type="molecule type" value="Genomic_DNA"/>
</dbReference>
<dbReference type="SUPFAM" id="SSF56601">
    <property type="entry name" value="beta-lactamase/transpeptidase-like"/>
    <property type="match status" value="1"/>
</dbReference>
<dbReference type="Proteomes" id="UP000053599">
    <property type="component" value="Unassembled WGS sequence"/>
</dbReference>
<feature type="signal peptide" evidence="2">
    <location>
        <begin position="1"/>
        <end position="22"/>
    </location>
</feature>
<gene>
    <name evidence="5" type="ORF">PV11_06397</name>
</gene>